<organism evidence="11 12">
    <name type="scientific">Rhizoctonia solani</name>
    <dbReference type="NCBI Taxonomy" id="456999"/>
    <lineage>
        <taxon>Eukaryota</taxon>
        <taxon>Fungi</taxon>
        <taxon>Dikarya</taxon>
        <taxon>Basidiomycota</taxon>
        <taxon>Agaricomycotina</taxon>
        <taxon>Agaricomycetes</taxon>
        <taxon>Cantharellales</taxon>
        <taxon>Ceratobasidiaceae</taxon>
        <taxon>Rhizoctonia</taxon>
    </lineage>
</organism>
<dbReference type="PANTHER" id="PTHR46300:SF7">
    <property type="entry name" value="P450, PUTATIVE (EUROFUNG)-RELATED"/>
    <property type="match status" value="1"/>
</dbReference>
<comment type="caution">
    <text evidence="11">The sequence shown here is derived from an EMBL/GenBank/DDBJ whole genome shotgun (WGS) entry which is preliminary data.</text>
</comment>
<dbReference type="GO" id="GO:0004497">
    <property type="term" value="F:monooxygenase activity"/>
    <property type="evidence" value="ECO:0007669"/>
    <property type="project" value="UniProtKB-KW"/>
</dbReference>
<dbReference type="SUPFAM" id="SSF48264">
    <property type="entry name" value="Cytochrome P450"/>
    <property type="match status" value="1"/>
</dbReference>
<dbReference type="InterPro" id="IPR050364">
    <property type="entry name" value="Cytochrome_P450_fung"/>
</dbReference>
<evidence type="ECO:0000256" key="9">
    <source>
        <dbReference type="PIRSR" id="PIRSR602401-1"/>
    </source>
</evidence>
<evidence type="ECO:0000313" key="12">
    <source>
        <dbReference type="Proteomes" id="UP000663861"/>
    </source>
</evidence>
<name>A0A8H3C5M4_9AGAM</name>
<comment type="similarity">
    <text evidence="3 10">Belongs to the cytochrome P450 family.</text>
</comment>
<keyword evidence="6 10" id="KW-0560">Oxidoreductase</keyword>
<keyword evidence="8 10" id="KW-0503">Monooxygenase</keyword>
<dbReference type="InterPro" id="IPR001128">
    <property type="entry name" value="Cyt_P450"/>
</dbReference>
<sequence length="498" mass="55840">MSTTSVVIGSVILCVSSTFVYKWHIGKQRLPLPPSPKGDPILGHLRYMPTEYEEAAYKVWGDELGSSIISVNLLGQVIIVLNSIEDANELLVKRALQYSNRFQIPMLSSPRLTGWGNGTALLSYNDRWRGQRRVTHEVLQKKTLKTIWPSIVKQTRLSMQRMPDATDFEAEIARMVGAVVLQSAYGYEVTEANDRMVEIAKAGMKGFSDASMPADFLVNVFPWPEYVPSWFPGAGWKKNARIWSKAREDLLTANGTALPSTLNTMLTELANNESKVDRVEEEDRIKWAIGSLYAGAMDTTTSSILVFMLAMIHNPNVQARAQEEVDAVVGDQRLPEMEDQDNLPYVGWIIKEVLRWRPVVPLGVPHACAEDDMYKGYFIPKDAVVMGNAWAMCYNPEIYADPERFNPDRFMDPTTPDPPAFGFGRRICPGQHFAEASLFLAIATMLSVFDIKPATDKQGHSIIPDTKLTANSLIRFPFPFKCLVKPRSEAKRGLLFQG</sequence>
<evidence type="ECO:0000256" key="2">
    <source>
        <dbReference type="ARBA" id="ARBA00005179"/>
    </source>
</evidence>
<evidence type="ECO:0000256" key="8">
    <source>
        <dbReference type="ARBA" id="ARBA00023033"/>
    </source>
</evidence>
<evidence type="ECO:0000256" key="10">
    <source>
        <dbReference type="RuleBase" id="RU000461"/>
    </source>
</evidence>
<evidence type="ECO:0000256" key="6">
    <source>
        <dbReference type="ARBA" id="ARBA00023002"/>
    </source>
</evidence>
<protein>
    <recommendedName>
        <fullName evidence="13">O-methylsterigmatocystin oxidoreductase</fullName>
    </recommendedName>
</protein>
<dbReference type="PANTHER" id="PTHR46300">
    <property type="entry name" value="P450, PUTATIVE (EUROFUNG)-RELATED-RELATED"/>
    <property type="match status" value="1"/>
</dbReference>
<dbReference type="Gene3D" id="1.10.630.10">
    <property type="entry name" value="Cytochrome P450"/>
    <property type="match status" value="1"/>
</dbReference>
<dbReference type="Pfam" id="PF00067">
    <property type="entry name" value="p450"/>
    <property type="match status" value="1"/>
</dbReference>
<keyword evidence="5 9" id="KW-0479">Metal-binding</keyword>
<dbReference type="GO" id="GO:0020037">
    <property type="term" value="F:heme binding"/>
    <property type="evidence" value="ECO:0007669"/>
    <property type="project" value="InterPro"/>
</dbReference>
<dbReference type="InterPro" id="IPR017972">
    <property type="entry name" value="Cyt_P450_CS"/>
</dbReference>
<reference evidence="11" key="1">
    <citation type="submission" date="2021-01" db="EMBL/GenBank/DDBJ databases">
        <authorList>
            <person name="Kaushik A."/>
        </authorList>
    </citation>
    <scope>NUCLEOTIDE SEQUENCE</scope>
    <source>
        <strain evidence="11">AG4-RS23</strain>
    </source>
</reference>
<comment type="pathway">
    <text evidence="2">Secondary metabolite biosynthesis.</text>
</comment>
<dbReference type="CDD" id="cd11065">
    <property type="entry name" value="CYP64-like"/>
    <property type="match status" value="1"/>
</dbReference>
<evidence type="ECO:0000256" key="1">
    <source>
        <dbReference type="ARBA" id="ARBA00001971"/>
    </source>
</evidence>
<dbReference type="PRINTS" id="PR00385">
    <property type="entry name" value="P450"/>
</dbReference>
<dbReference type="InterPro" id="IPR002401">
    <property type="entry name" value="Cyt_P450_E_grp-I"/>
</dbReference>
<evidence type="ECO:0000313" key="11">
    <source>
        <dbReference type="EMBL" id="CAE6472172.1"/>
    </source>
</evidence>
<evidence type="ECO:0000256" key="7">
    <source>
        <dbReference type="ARBA" id="ARBA00023004"/>
    </source>
</evidence>
<dbReference type="InterPro" id="IPR036396">
    <property type="entry name" value="Cyt_P450_sf"/>
</dbReference>
<evidence type="ECO:0008006" key="13">
    <source>
        <dbReference type="Google" id="ProtNLM"/>
    </source>
</evidence>
<accession>A0A8H3C5M4</accession>
<feature type="binding site" description="axial binding residue" evidence="9">
    <location>
        <position position="428"/>
    </location>
    <ligand>
        <name>heme</name>
        <dbReference type="ChEBI" id="CHEBI:30413"/>
    </ligand>
    <ligandPart>
        <name>Fe</name>
        <dbReference type="ChEBI" id="CHEBI:18248"/>
    </ligandPart>
</feature>
<proteinExistence type="inferred from homology"/>
<dbReference type="GO" id="GO:0005506">
    <property type="term" value="F:iron ion binding"/>
    <property type="evidence" value="ECO:0007669"/>
    <property type="project" value="InterPro"/>
</dbReference>
<gene>
    <name evidence="11" type="ORF">RDB_LOCUS84307</name>
</gene>
<keyword evidence="4 9" id="KW-0349">Heme</keyword>
<evidence type="ECO:0000256" key="5">
    <source>
        <dbReference type="ARBA" id="ARBA00022723"/>
    </source>
</evidence>
<keyword evidence="7 9" id="KW-0408">Iron</keyword>
<comment type="cofactor">
    <cofactor evidence="1 9">
        <name>heme</name>
        <dbReference type="ChEBI" id="CHEBI:30413"/>
    </cofactor>
</comment>
<dbReference type="EMBL" id="CAJMWY010001644">
    <property type="protein sequence ID" value="CAE6472172.1"/>
    <property type="molecule type" value="Genomic_DNA"/>
</dbReference>
<dbReference type="GO" id="GO:0016705">
    <property type="term" value="F:oxidoreductase activity, acting on paired donors, with incorporation or reduction of molecular oxygen"/>
    <property type="evidence" value="ECO:0007669"/>
    <property type="project" value="InterPro"/>
</dbReference>
<evidence type="ECO:0000256" key="3">
    <source>
        <dbReference type="ARBA" id="ARBA00010617"/>
    </source>
</evidence>
<evidence type="ECO:0000256" key="4">
    <source>
        <dbReference type="ARBA" id="ARBA00022617"/>
    </source>
</evidence>
<dbReference type="PRINTS" id="PR00463">
    <property type="entry name" value="EP450I"/>
</dbReference>
<dbReference type="Proteomes" id="UP000663861">
    <property type="component" value="Unassembled WGS sequence"/>
</dbReference>
<dbReference type="PROSITE" id="PS00086">
    <property type="entry name" value="CYTOCHROME_P450"/>
    <property type="match status" value="1"/>
</dbReference>
<dbReference type="AlphaFoldDB" id="A0A8H3C5M4"/>